<dbReference type="Proteomes" id="UP001189429">
    <property type="component" value="Unassembled WGS sequence"/>
</dbReference>
<sequence>PSWARALSFGALAWLSLGQALVSSDLAQADRSTQTSSRRAAPGAGWWRRTVDQDRKILLLLRAATLAGTAYIALVPTGPQCQTCLVGLGYLCCLGFLVYCSGHRDAVADGWDVLLGEPLPWGVLWRFASTASVAHLGWRTLALG</sequence>
<comment type="caution">
    <text evidence="2">The sequence shown here is derived from an EMBL/GenBank/DDBJ whole genome shotgun (WGS) entry which is preliminary data.</text>
</comment>
<feature type="non-terminal residue" evidence="2">
    <location>
        <position position="1"/>
    </location>
</feature>
<keyword evidence="1" id="KW-0732">Signal</keyword>
<feature type="chain" id="PRO_5047044524" evidence="1">
    <location>
        <begin position="19"/>
        <end position="144"/>
    </location>
</feature>
<feature type="signal peptide" evidence="1">
    <location>
        <begin position="1"/>
        <end position="18"/>
    </location>
</feature>
<evidence type="ECO:0000313" key="3">
    <source>
        <dbReference type="Proteomes" id="UP001189429"/>
    </source>
</evidence>
<organism evidence="2 3">
    <name type="scientific">Prorocentrum cordatum</name>
    <dbReference type="NCBI Taxonomy" id="2364126"/>
    <lineage>
        <taxon>Eukaryota</taxon>
        <taxon>Sar</taxon>
        <taxon>Alveolata</taxon>
        <taxon>Dinophyceae</taxon>
        <taxon>Prorocentrales</taxon>
        <taxon>Prorocentraceae</taxon>
        <taxon>Prorocentrum</taxon>
    </lineage>
</organism>
<feature type="non-terminal residue" evidence="2">
    <location>
        <position position="144"/>
    </location>
</feature>
<protein>
    <submittedName>
        <fullName evidence="2">Uncharacterized protein</fullName>
    </submittedName>
</protein>
<evidence type="ECO:0000313" key="2">
    <source>
        <dbReference type="EMBL" id="CAK0851150.1"/>
    </source>
</evidence>
<accession>A0ABN9TXW0</accession>
<proteinExistence type="predicted"/>
<reference evidence="2" key="1">
    <citation type="submission" date="2023-10" db="EMBL/GenBank/DDBJ databases">
        <authorList>
            <person name="Chen Y."/>
            <person name="Shah S."/>
            <person name="Dougan E. K."/>
            <person name="Thang M."/>
            <person name="Chan C."/>
        </authorList>
    </citation>
    <scope>NUCLEOTIDE SEQUENCE [LARGE SCALE GENOMIC DNA]</scope>
</reference>
<gene>
    <name evidence="2" type="ORF">PCOR1329_LOCUS43345</name>
</gene>
<keyword evidence="3" id="KW-1185">Reference proteome</keyword>
<dbReference type="EMBL" id="CAUYUJ010015209">
    <property type="protein sequence ID" value="CAK0851150.1"/>
    <property type="molecule type" value="Genomic_DNA"/>
</dbReference>
<evidence type="ECO:0000256" key="1">
    <source>
        <dbReference type="SAM" id="SignalP"/>
    </source>
</evidence>
<name>A0ABN9TXW0_9DINO</name>